<keyword evidence="6" id="KW-1185">Reference proteome</keyword>
<gene>
    <name evidence="7" type="primary">LOC100205805</name>
</gene>
<dbReference type="PRINTS" id="PR00387">
    <property type="entry name" value="PDIESTERASE1"/>
</dbReference>
<evidence type="ECO:0000256" key="3">
    <source>
        <dbReference type="RuleBase" id="RU363067"/>
    </source>
</evidence>
<feature type="region of interest" description="Disordered" evidence="4">
    <location>
        <begin position="443"/>
        <end position="466"/>
    </location>
</feature>
<dbReference type="InterPro" id="IPR023088">
    <property type="entry name" value="PDEase"/>
</dbReference>
<feature type="compositionally biased region" description="Low complexity" evidence="4">
    <location>
        <begin position="452"/>
        <end position="464"/>
    </location>
</feature>
<dbReference type="InterPro" id="IPR003607">
    <property type="entry name" value="HD/PDEase_dom"/>
</dbReference>
<reference evidence="7" key="1">
    <citation type="submission" date="2025-08" db="UniProtKB">
        <authorList>
            <consortium name="RefSeq"/>
        </authorList>
    </citation>
    <scope>IDENTIFICATION</scope>
</reference>
<dbReference type="Gene3D" id="1.10.1300.10">
    <property type="entry name" value="3'5'-cyclic nucleotide phosphodiesterase, catalytic domain"/>
    <property type="match status" value="1"/>
</dbReference>
<keyword evidence="2 3" id="KW-0378">Hydrolase</keyword>
<keyword evidence="1 3" id="KW-0479">Metal-binding</keyword>
<evidence type="ECO:0000256" key="1">
    <source>
        <dbReference type="ARBA" id="ARBA00022723"/>
    </source>
</evidence>
<dbReference type="RefSeq" id="XP_065655314.1">
    <property type="nucleotide sequence ID" value="XM_065799242.1"/>
</dbReference>
<evidence type="ECO:0000256" key="2">
    <source>
        <dbReference type="ARBA" id="ARBA00022801"/>
    </source>
</evidence>
<dbReference type="SMART" id="SM00471">
    <property type="entry name" value="HDc"/>
    <property type="match status" value="1"/>
</dbReference>
<dbReference type="InterPro" id="IPR023174">
    <property type="entry name" value="PDEase_CS"/>
</dbReference>
<dbReference type="CDD" id="cd00077">
    <property type="entry name" value="HDc"/>
    <property type="match status" value="1"/>
</dbReference>
<evidence type="ECO:0000313" key="6">
    <source>
        <dbReference type="Proteomes" id="UP001652625"/>
    </source>
</evidence>
<dbReference type="EC" id="3.1.4.-" evidence="3"/>
<dbReference type="PROSITE" id="PS51845">
    <property type="entry name" value="PDEASE_I_2"/>
    <property type="match status" value="1"/>
</dbReference>
<name>A0ABM4C191_HYDVU</name>
<evidence type="ECO:0000256" key="4">
    <source>
        <dbReference type="SAM" id="MobiDB-lite"/>
    </source>
</evidence>
<dbReference type="InterPro" id="IPR036971">
    <property type="entry name" value="PDEase_catalytic_dom_sf"/>
</dbReference>
<dbReference type="Pfam" id="PF00233">
    <property type="entry name" value="PDEase_I"/>
    <property type="match status" value="1"/>
</dbReference>
<dbReference type="PROSITE" id="PS00126">
    <property type="entry name" value="PDEASE_I_1"/>
    <property type="match status" value="1"/>
</dbReference>
<evidence type="ECO:0000313" key="7">
    <source>
        <dbReference type="RefSeq" id="XP_065655314.1"/>
    </source>
</evidence>
<dbReference type="SUPFAM" id="SSF109604">
    <property type="entry name" value="HD-domain/PDEase-like"/>
    <property type="match status" value="1"/>
</dbReference>
<accession>A0ABM4C191</accession>
<organism evidence="6 7">
    <name type="scientific">Hydra vulgaris</name>
    <name type="common">Hydra</name>
    <name type="synonym">Hydra attenuata</name>
    <dbReference type="NCBI Taxonomy" id="6087"/>
    <lineage>
        <taxon>Eukaryota</taxon>
        <taxon>Metazoa</taxon>
        <taxon>Cnidaria</taxon>
        <taxon>Hydrozoa</taxon>
        <taxon>Hydroidolina</taxon>
        <taxon>Anthoathecata</taxon>
        <taxon>Aplanulata</taxon>
        <taxon>Hydridae</taxon>
        <taxon>Hydra</taxon>
    </lineage>
</organism>
<evidence type="ECO:0000259" key="5">
    <source>
        <dbReference type="PROSITE" id="PS51845"/>
    </source>
</evidence>
<protein>
    <recommendedName>
        <fullName evidence="3">Phosphodiesterase</fullName>
        <ecNumber evidence="3">3.1.4.-</ecNumber>
    </recommendedName>
</protein>
<dbReference type="GeneID" id="100205805"/>
<dbReference type="Proteomes" id="UP001652625">
    <property type="component" value="Chromosome 06"/>
</dbReference>
<proteinExistence type="inferred from homology"/>
<dbReference type="PANTHER" id="PTHR11347">
    <property type="entry name" value="CYCLIC NUCLEOTIDE PHOSPHODIESTERASE"/>
    <property type="match status" value="1"/>
</dbReference>
<feature type="domain" description="PDEase" evidence="5">
    <location>
        <begin position="67"/>
        <end position="396"/>
    </location>
</feature>
<comment type="similarity">
    <text evidence="3">Belongs to the cyclic nucleotide phosphodiesterase family.</text>
</comment>
<sequence>MLEKRILLEEGILPIELNELKKKVDSFKEKLESVEHLSWLGLFKEMSIGPSALPYSNLDKTAKLRRTQSEYEEVLNKFLKMGSGLTSEETLEKLRRPSFDNWQWEDAEMMFLVQQMFLDLGLVETFHIDMSTLQQFIFAVYKHYNLVPYHNFRHCFCVTQMMYGMICLSEVQHMIPPYEVLILIVAAFCHDLDHPGHNNSYQVNARKELAIRYNDISPLENHHAAVAFDILSQPHCNIFSNVKPELYKKIRAGIISLILATDMALHNELLKEFKLIIENGFDWLSEDHRKSMLKTFIKAADVSNETRPMDIAEPWLECLLQEFFNQSDLEKLEGLPTSAFMDRDKVTKSSAQIGFIKFILIPLYEAMAELFPIFEDYLLKPIKKAFDYYVEMGQKMELDKQKEQEKYSTKFSADYERQLNSEMNRKLSLEFDKRLTEEIQKKFNEERERRASTGSRGESGGSSRKSSKVNELYDKFVSEPDEIAHLSSVDVLDSLETNLTVCKQTSTDIEKTFCLNCS</sequence>
<dbReference type="InterPro" id="IPR002073">
    <property type="entry name" value="PDEase_catalytic_dom"/>
</dbReference>
<comment type="cofactor">
    <cofactor evidence="3">
        <name>a divalent metal cation</name>
        <dbReference type="ChEBI" id="CHEBI:60240"/>
    </cofactor>
    <text evidence="3">Binds 2 divalent metal cations per subunit. Site 1 may preferentially bind zinc ions, while site 2 has a preference for magnesium and/or manganese ions.</text>
</comment>